<feature type="chain" id="PRO_5014317046" description="Hydrophobin" evidence="3">
    <location>
        <begin position="21"/>
        <end position="97"/>
    </location>
</feature>
<dbReference type="PANTHER" id="PTHR42341">
    <property type="entry name" value="HYDROPHOBIN"/>
    <property type="match status" value="1"/>
</dbReference>
<dbReference type="OrthoDB" id="4500971at2759"/>
<evidence type="ECO:0000313" key="4">
    <source>
        <dbReference type="EMBL" id="PMD55958.1"/>
    </source>
</evidence>
<proteinExistence type="inferred from homology"/>
<feature type="signal peptide" evidence="3">
    <location>
        <begin position="1"/>
        <end position="20"/>
    </location>
</feature>
<dbReference type="STRING" id="1095630.A0A2J6SYV5"/>
<dbReference type="RefSeq" id="XP_024732862.1">
    <property type="nucleotide sequence ID" value="XM_024878418.1"/>
</dbReference>
<dbReference type="EMBL" id="KZ613854">
    <property type="protein sequence ID" value="PMD55958.1"/>
    <property type="molecule type" value="Genomic_DNA"/>
</dbReference>
<dbReference type="Pfam" id="PF06766">
    <property type="entry name" value="Hydrophobin_2"/>
    <property type="match status" value="1"/>
</dbReference>
<organism evidence="4 5">
    <name type="scientific">Hyaloscypha bicolor E</name>
    <dbReference type="NCBI Taxonomy" id="1095630"/>
    <lineage>
        <taxon>Eukaryota</taxon>
        <taxon>Fungi</taxon>
        <taxon>Dikarya</taxon>
        <taxon>Ascomycota</taxon>
        <taxon>Pezizomycotina</taxon>
        <taxon>Leotiomycetes</taxon>
        <taxon>Helotiales</taxon>
        <taxon>Hyaloscyphaceae</taxon>
        <taxon>Hyaloscypha</taxon>
        <taxon>Hyaloscypha bicolor</taxon>
    </lineage>
</organism>
<evidence type="ECO:0008006" key="6">
    <source>
        <dbReference type="Google" id="ProtNLM"/>
    </source>
</evidence>
<dbReference type="GO" id="GO:0005576">
    <property type="term" value="C:extracellular region"/>
    <property type="evidence" value="ECO:0007669"/>
    <property type="project" value="InterPro"/>
</dbReference>
<dbReference type="AlphaFoldDB" id="A0A2J6SYV5"/>
<evidence type="ECO:0000256" key="2">
    <source>
        <dbReference type="ARBA" id="ARBA00023157"/>
    </source>
</evidence>
<dbReference type="Proteomes" id="UP000235371">
    <property type="component" value="Unassembled WGS sequence"/>
</dbReference>
<keyword evidence="5" id="KW-1185">Reference proteome</keyword>
<evidence type="ECO:0000256" key="1">
    <source>
        <dbReference type="ARBA" id="ARBA00009576"/>
    </source>
</evidence>
<dbReference type="InParanoid" id="A0A2J6SYV5"/>
<keyword evidence="3" id="KW-0732">Signal</keyword>
<keyword evidence="2" id="KW-1015">Disulfide bond</keyword>
<dbReference type="Gene3D" id="3.20.120.10">
    <property type="entry name" value="Hydrophobin"/>
    <property type="match status" value="1"/>
</dbReference>
<comment type="similarity">
    <text evidence="1">Belongs to the cerato-ulmin hydrophobin family.</text>
</comment>
<dbReference type="PROSITE" id="PS51257">
    <property type="entry name" value="PROKAR_LIPOPROTEIN"/>
    <property type="match status" value="1"/>
</dbReference>
<protein>
    <recommendedName>
        <fullName evidence="6">Hydrophobin</fullName>
    </recommendedName>
</protein>
<dbReference type="InterPro" id="IPR036686">
    <property type="entry name" value="Class_II_Hydrophobin_sf"/>
</dbReference>
<evidence type="ECO:0000256" key="3">
    <source>
        <dbReference type="SAM" id="SignalP"/>
    </source>
</evidence>
<dbReference type="GeneID" id="36586495"/>
<dbReference type="PANTHER" id="PTHR42341:SF1">
    <property type="entry name" value="HYDROPHOBIN"/>
    <property type="match status" value="1"/>
</dbReference>
<dbReference type="CDD" id="cd23508">
    <property type="entry name" value="hydrophobin_II"/>
    <property type="match status" value="1"/>
</dbReference>
<dbReference type="InterPro" id="IPR010636">
    <property type="entry name" value="Class_II_hydrophobin"/>
</dbReference>
<name>A0A2J6SYV5_9HELO</name>
<dbReference type="SUPFAM" id="SSF101751">
    <property type="entry name" value="Hydrophobin II, HfbII"/>
    <property type="match status" value="1"/>
</dbReference>
<gene>
    <name evidence="4" type="ORF">K444DRAFT_596137</name>
</gene>
<reference evidence="4 5" key="1">
    <citation type="submission" date="2016-04" db="EMBL/GenBank/DDBJ databases">
        <title>A degradative enzymes factory behind the ericoid mycorrhizal symbiosis.</title>
        <authorList>
            <consortium name="DOE Joint Genome Institute"/>
            <person name="Martino E."/>
            <person name="Morin E."/>
            <person name="Grelet G."/>
            <person name="Kuo A."/>
            <person name="Kohler A."/>
            <person name="Daghino S."/>
            <person name="Barry K."/>
            <person name="Choi C."/>
            <person name="Cichocki N."/>
            <person name="Clum A."/>
            <person name="Copeland A."/>
            <person name="Hainaut M."/>
            <person name="Haridas S."/>
            <person name="Labutti K."/>
            <person name="Lindquist E."/>
            <person name="Lipzen A."/>
            <person name="Khouja H.-R."/>
            <person name="Murat C."/>
            <person name="Ohm R."/>
            <person name="Olson A."/>
            <person name="Spatafora J."/>
            <person name="Veneault-Fourrey C."/>
            <person name="Henrissat B."/>
            <person name="Grigoriev I."/>
            <person name="Martin F."/>
            <person name="Perotto S."/>
        </authorList>
    </citation>
    <scope>NUCLEOTIDE SEQUENCE [LARGE SCALE GENOMIC DNA]</scope>
    <source>
        <strain evidence="4 5">E</strain>
    </source>
</reference>
<accession>A0A2J6SYV5</accession>
<sequence length="97" mass="10023">MKASFTTLFILSGLIASCVATPAMSVERRQASLVCATGTPNCCDVDVLGVADLDCAVPPTVPTSVDDFTSICAAIGKIDMCCTIDILNQGLLCSHPI</sequence>
<evidence type="ECO:0000313" key="5">
    <source>
        <dbReference type="Proteomes" id="UP000235371"/>
    </source>
</evidence>